<dbReference type="Pfam" id="PF01535">
    <property type="entry name" value="PPR"/>
    <property type="match status" value="2"/>
</dbReference>
<feature type="domain" description="Pentatricopeptide repeat-containing protein-mitochondrial" evidence="4">
    <location>
        <begin position="617"/>
        <end position="747"/>
    </location>
</feature>
<protein>
    <recommendedName>
        <fullName evidence="4">Pentatricopeptide repeat-containing protein-mitochondrial domain-containing protein</fullName>
    </recommendedName>
</protein>
<evidence type="ECO:0000313" key="5">
    <source>
        <dbReference type="EMBL" id="KAE8267934.1"/>
    </source>
</evidence>
<gene>
    <name evidence="5" type="ORF">A4X09_0g4417</name>
</gene>
<reference evidence="5" key="2">
    <citation type="journal article" date="2019" name="IMA Fungus">
        <title>Genome sequencing and comparison of five Tilletia species to identify candidate genes for the detection of regulated species infecting wheat.</title>
        <authorList>
            <person name="Nguyen H.D.T."/>
            <person name="Sultana T."/>
            <person name="Kesanakurti P."/>
            <person name="Hambleton S."/>
        </authorList>
    </citation>
    <scope>NUCLEOTIDE SEQUENCE</scope>
    <source>
        <strain evidence="5">DAOMC 236422</strain>
    </source>
</reference>
<feature type="repeat" description="PPR" evidence="2">
    <location>
        <begin position="982"/>
        <end position="1012"/>
    </location>
</feature>
<keyword evidence="1" id="KW-0677">Repeat</keyword>
<feature type="compositionally biased region" description="Basic and acidic residues" evidence="3">
    <location>
        <begin position="125"/>
        <end position="139"/>
    </location>
</feature>
<dbReference type="PROSITE" id="PS51375">
    <property type="entry name" value="PPR"/>
    <property type="match status" value="2"/>
</dbReference>
<feature type="region of interest" description="Disordered" evidence="3">
    <location>
        <begin position="1218"/>
        <end position="1241"/>
    </location>
</feature>
<name>A0A8X7N7A6_9BASI</name>
<feature type="repeat" description="PPR" evidence="2">
    <location>
        <begin position="758"/>
        <end position="792"/>
    </location>
</feature>
<organism evidence="5 6">
    <name type="scientific">Tilletia walkeri</name>
    <dbReference type="NCBI Taxonomy" id="117179"/>
    <lineage>
        <taxon>Eukaryota</taxon>
        <taxon>Fungi</taxon>
        <taxon>Dikarya</taxon>
        <taxon>Basidiomycota</taxon>
        <taxon>Ustilaginomycotina</taxon>
        <taxon>Exobasidiomycetes</taxon>
        <taxon>Tilletiales</taxon>
        <taxon>Tilletiaceae</taxon>
        <taxon>Tilletia</taxon>
    </lineage>
</organism>
<evidence type="ECO:0000256" key="2">
    <source>
        <dbReference type="PROSITE-ProRule" id="PRU00708"/>
    </source>
</evidence>
<sequence length="1241" mass="138557">MLPLPSSGVSARYKEATATRIHSALLGHMSGKLSLPRLSLREHFAALFHEQQFQPALALQANYAYDGHSVSPARSFLDKGKARAIEAIDSIVDSMLYTKSPMSSALAEASSQSQIGSAASMFDPARSEHDLMPPSDPRRPSSSSERPSASSPGPSRRRDQQRPSSGGPPHDERRSSRPKQQSRPREFAKPRQRNSDSLRWQYGQGVNAAALPSRRLDPRLAEAGDNILRLIDLGDSESVQSALSNLTNLYKTLEDQGSLKPLSSTGTAIRLSNIAHLGKTTDHLIFIRHLLASIFTNLRKAFTQTTGSIWNSRKRERLKIQNNIAACLFWIFEHSPLTSLISFHNPHLAIASRMCIMSLDAPLKTADKFVQDLLERRMHDAISGVYQVFILALVTSDRAYLAFDLYKDATERGFPVREVVGRKLARVLSVERNIAMADQTFDMILQQGEMQEGPEFVVDTDTLETRLSHNARAGRADQVEADLNLIAERSGAERWIQRARSHLFAEVAAVQGDIEGCDAALAETFDLECRRGDYPAEGKRRPSRVANSQRIQARISAQRLGEAEQLLDHMLRVGQVPSARAFEELMAASSKLEDVLLARRILDSHQKLGYPLNAPLLVSLMHIYARRHDAEGAQRALDFMMELGLSVPVSAFNALMLAHVEASDWKSAFNVFRNMDRAKQIGRRPNRRSHEILLKALVMSGSSVTEVLKFVEVMKQNGAEFDARTYALIIQSACDAGTIGLALEMFDAADQTLEGGADEFHFSIIINGLLRQGKGLRAKKYFDLMQTRGLQPSHVTYAMLVQQHARMGTDEDMEKASRVATWALSELEDVPLKGSMSQANLSAMLYMPILRAEVNRGNSVAAEDTLGDMGNASGMTAIRCLTILLDLYRRDGRVQAAMETWYQLLTLGCAEQWTTLLQVLSNRVRMQLNKDGTPRVESERLRNPSSLCLPLSIIMDALSTAGLYDEAVQAWKVVRDLGGRFDPDNWNVLMAVHAEAGRLEDALEILEHVLREVPPNWDWLREQAKLGVFVPQPDESINLLEDVMGPKGLAQLSDRRDEKRVFEDVGRSDSRRRRDSGEEEGVEEGEGEGGMEGRVDEYADESFAFDSDADSDFGHNRRSKSRREIEGEEDDFDERDVVSVALARRTTIDSCFWFAHEKKLVVLVDALNRQNTASDGQRGGKQDDWKATQVQERQRGRFISQAEIRQRYPSAARILHRYRRRQQYAAHGPPQNGPASNAGAV</sequence>
<feature type="region of interest" description="Disordered" evidence="3">
    <location>
        <begin position="1106"/>
        <end position="1130"/>
    </location>
</feature>
<dbReference type="InterPro" id="IPR002885">
    <property type="entry name" value="PPR_rpt"/>
</dbReference>
<evidence type="ECO:0000313" key="6">
    <source>
        <dbReference type="Proteomes" id="UP000078113"/>
    </source>
</evidence>
<proteinExistence type="predicted"/>
<feature type="compositionally biased region" description="Low complexity" evidence="3">
    <location>
        <begin position="108"/>
        <end position="120"/>
    </location>
</feature>
<dbReference type="SUPFAM" id="SSF48452">
    <property type="entry name" value="TPR-like"/>
    <property type="match status" value="1"/>
</dbReference>
<feature type="compositionally biased region" description="Basic and acidic residues" evidence="3">
    <location>
        <begin position="183"/>
        <end position="196"/>
    </location>
</feature>
<dbReference type="EMBL" id="LWDG02000187">
    <property type="protein sequence ID" value="KAE8267934.1"/>
    <property type="molecule type" value="Genomic_DNA"/>
</dbReference>
<dbReference type="NCBIfam" id="TIGR00756">
    <property type="entry name" value="PPR"/>
    <property type="match status" value="1"/>
</dbReference>
<feature type="region of interest" description="Disordered" evidence="3">
    <location>
        <begin position="1051"/>
        <end position="1094"/>
    </location>
</feature>
<dbReference type="InterPro" id="IPR051222">
    <property type="entry name" value="PPR/CCM1_RNA-binding"/>
</dbReference>
<dbReference type="Gene3D" id="1.25.40.10">
    <property type="entry name" value="Tetratricopeptide repeat domain"/>
    <property type="match status" value="3"/>
</dbReference>
<dbReference type="Pfam" id="PF23276">
    <property type="entry name" value="TPR_24"/>
    <property type="match status" value="1"/>
</dbReference>
<feature type="compositionally biased region" description="Basic and acidic residues" evidence="3">
    <location>
        <begin position="1053"/>
        <end position="1069"/>
    </location>
</feature>
<dbReference type="PANTHER" id="PTHR47942">
    <property type="entry name" value="TETRATRICOPEPTIDE REPEAT (TPR)-LIKE SUPERFAMILY PROTEIN-RELATED"/>
    <property type="match status" value="1"/>
</dbReference>
<evidence type="ECO:0000259" key="4">
    <source>
        <dbReference type="Pfam" id="PF23276"/>
    </source>
</evidence>
<evidence type="ECO:0000256" key="3">
    <source>
        <dbReference type="SAM" id="MobiDB-lite"/>
    </source>
</evidence>
<dbReference type="InterPro" id="IPR057027">
    <property type="entry name" value="TPR_mt"/>
</dbReference>
<feature type="compositionally biased region" description="Acidic residues" evidence="3">
    <location>
        <begin position="1077"/>
        <end position="1089"/>
    </location>
</feature>
<dbReference type="InterPro" id="IPR011990">
    <property type="entry name" value="TPR-like_helical_dom_sf"/>
</dbReference>
<reference evidence="5" key="1">
    <citation type="submission" date="2016-04" db="EMBL/GenBank/DDBJ databases">
        <authorList>
            <person name="Nguyen H.D."/>
            <person name="Samba Siva P."/>
            <person name="Cullis J."/>
            <person name="Levesque C.A."/>
            <person name="Hambleton S."/>
        </authorList>
    </citation>
    <scope>NUCLEOTIDE SEQUENCE</scope>
    <source>
        <strain evidence="5">DAOMC 236422</strain>
    </source>
</reference>
<feature type="compositionally biased region" description="Low complexity" evidence="3">
    <location>
        <begin position="140"/>
        <end position="154"/>
    </location>
</feature>
<comment type="caution">
    <text evidence="5">The sequence shown here is derived from an EMBL/GenBank/DDBJ whole genome shotgun (WGS) entry which is preliminary data.</text>
</comment>
<keyword evidence="6" id="KW-1185">Reference proteome</keyword>
<evidence type="ECO:0000256" key="1">
    <source>
        <dbReference type="ARBA" id="ARBA00022737"/>
    </source>
</evidence>
<dbReference type="Proteomes" id="UP000078113">
    <property type="component" value="Unassembled WGS sequence"/>
</dbReference>
<feature type="region of interest" description="Disordered" evidence="3">
    <location>
        <begin position="108"/>
        <end position="200"/>
    </location>
</feature>
<dbReference type="AlphaFoldDB" id="A0A8X7N7A6"/>
<dbReference type="PANTHER" id="PTHR47942:SF63">
    <property type="entry name" value="PENTATRICOPEPTIDE REPEAT-CONTAINING PROTEIN"/>
    <property type="match status" value="1"/>
</dbReference>
<accession>A0A8X7N7A6</accession>